<dbReference type="Proteomes" id="UP000245765">
    <property type="component" value="Unassembled WGS sequence"/>
</dbReference>
<feature type="transmembrane region" description="Helical" evidence="1">
    <location>
        <begin position="90"/>
        <end position="123"/>
    </location>
</feature>
<accession>A0A317F652</accession>
<evidence type="ECO:0000313" key="4">
    <source>
        <dbReference type="Proteomes" id="UP000245765"/>
    </source>
</evidence>
<dbReference type="EMBL" id="QGNA01000006">
    <property type="protein sequence ID" value="PWS34681.1"/>
    <property type="molecule type" value="Genomic_DNA"/>
</dbReference>
<feature type="transmembrane region" description="Helical" evidence="1">
    <location>
        <begin position="135"/>
        <end position="156"/>
    </location>
</feature>
<keyword evidence="1" id="KW-0472">Membrane</keyword>
<feature type="chain" id="PRO_5016392581" evidence="2">
    <location>
        <begin position="19"/>
        <end position="187"/>
    </location>
</feature>
<feature type="transmembrane region" description="Helical" evidence="1">
    <location>
        <begin position="61"/>
        <end position="84"/>
    </location>
</feature>
<keyword evidence="1" id="KW-0812">Transmembrane</keyword>
<comment type="caution">
    <text evidence="3">The sequence shown here is derived from an EMBL/GenBank/DDBJ whole genome shotgun (WGS) entry which is preliminary data.</text>
</comment>
<protein>
    <submittedName>
        <fullName evidence="3">Urease accessory protein</fullName>
    </submittedName>
</protein>
<feature type="transmembrane region" description="Helical" evidence="1">
    <location>
        <begin position="168"/>
        <end position="186"/>
    </location>
</feature>
<feature type="signal peptide" evidence="2">
    <location>
        <begin position="1"/>
        <end position="18"/>
    </location>
</feature>
<evidence type="ECO:0000313" key="3">
    <source>
        <dbReference type="EMBL" id="PWS34681.1"/>
    </source>
</evidence>
<evidence type="ECO:0000256" key="2">
    <source>
        <dbReference type="SAM" id="SignalP"/>
    </source>
</evidence>
<keyword evidence="4" id="KW-1185">Reference proteome</keyword>
<dbReference type="Pfam" id="PF04955">
    <property type="entry name" value="HupE_UreJ"/>
    <property type="match status" value="1"/>
</dbReference>
<keyword evidence="2" id="KW-0732">Signal</keyword>
<proteinExistence type="predicted"/>
<sequence length="187" mass="17777">MRAAVFLAALLLPLPALAHPGVHGAGGFASGLMHPFGGLDHVVAMVAVGLWASVLGGRAPLLLPLGFLVGMTAGGGLGMAGVAIPLVEPGILASMVVLGGLVAILARVPLVVAVAVGAGFGLLHGHAHGTEMVGSALGNAIGFLLATAALHGAGLLAGRVAGGVGSMLVPRLAGAVGAAAGIALMLA</sequence>
<name>A0A317F652_9PROT</name>
<dbReference type="RefSeq" id="WP_109873132.1">
    <property type="nucleotide sequence ID" value="NZ_QGNA01000006.1"/>
</dbReference>
<dbReference type="PIRSF" id="PIRSF016919">
    <property type="entry name" value="HupE_UreJ"/>
    <property type="match status" value="1"/>
</dbReference>
<keyword evidence="1" id="KW-1133">Transmembrane helix</keyword>
<dbReference type="InterPro" id="IPR007038">
    <property type="entry name" value="HupE_UreJ"/>
</dbReference>
<feature type="transmembrane region" description="Helical" evidence="1">
    <location>
        <begin position="34"/>
        <end position="54"/>
    </location>
</feature>
<evidence type="ECO:0000256" key="1">
    <source>
        <dbReference type="SAM" id="Phobius"/>
    </source>
</evidence>
<organism evidence="3 4">
    <name type="scientific">Falsiroseomonas bella</name>
    <dbReference type="NCBI Taxonomy" id="2184016"/>
    <lineage>
        <taxon>Bacteria</taxon>
        <taxon>Pseudomonadati</taxon>
        <taxon>Pseudomonadota</taxon>
        <taxon>Alphaproteobacteria</taxon>
        <taxon>Acetobacterales</taxon>
        <taxon>Roseomonadaceae</taxon>
        <taxon>Falsiroseomonas</taxon>
    </lineage>
</organism>
<dbReference type="OrthoDB" id="9808192at2"/>
<gene>
    <name evidence="3" type="ORF">DFH01_24460</name>
</gene>
<reference evidence="4" key="1">
    <citation type="submission" date="2018-05" db="EMBL/GenBank/DDBJ databases">
        <authorList>
            <person name="Du Z."/>
            <person name="Wang X."/>
        </authorList>
    </citation>
    <scope>NUCLEOTIDE SEQUENCE [LARGE SCALE GENOMIC DNA]</scope>
    <source>
        <strain evidence="4">CQN31</strain>
    </source>
</reference>
<dbReference type="AlphaFoldDB" id="A0A317F652"/>